<dbReference type="EMBL" id="OZ019904">
    <property type="protein sequence ID" value="CAK9199769.1"/>
    <property type="molecule type" value="Genomic_DNA"/>
</dbReference>
<evidence type="ECO:0000256" key="1">
    <source>
        <dbReference type="ARBA" id="ARBA00004123"/>
    </source>
</evidence>
<name>A0ABP0TQB5_9BRYO</name>
<dbReference type="PROSITE" id="PS51017">
    <property type="entry name" value="CCT"/>
    <property type="match status" value="1"/>
</dbReference>
<organism evidence="6 7">
    <name type="scientific">Sphagnum troendelagicum</name>
    <dbReference type="NCBI Taxonomy" id="128251"/>
    <lineage>
        <taxon>Eukaryota</taxon>
        <taxon>Viridiplantae</taxon>
        <taxon>Streptophyta</taxon>
        <taxon>Embryophyta</taxon>
        <taxon>Bryophyta</taxon>
        <taxon>Sphagnophytina</taxon>
        <taxon>Sphagnopsida</taxon>
        <taxon>Sphagnales</taxon>
        <taxon>Sphagnaceae</taxon>
        <taxon>Sphagnum</taxon>
    </lineage>
</organism>
<dbReference type="Pfam" id="PF06203">
    <property type="entry name" value="CCT"/>
    <property type="match status" value="1"/>
</dbReference>
<dbReference type="PANTHER" id="PTHR31874">
    <property type="entry name" value="CCT MOTIF FAMILY PROTEIN, EXPRESSED"/>
    <property type="match status" value="1"/>
</dbReference>
<evidence type="ECO:0000256" key="2">
    <source>
        <dbReference type="ARBA" id="ARBA00023242"/>
    </source>
</evidence>
<keyword evidence="7" id="KW-1185">Reference proteome</keyword>
<evidence type="ECO:0000313" key="7">
    <source>
        <dbReference type="Proteomes" id="UP001497512"/>
    </source>
</evidence>
<dbReference type="InterPro" id="IPR052453">
    <property type="entry name" value="CONSTANS-like_ZF"/>
</dbReference>
<accession>A0ABP0TQB5</accession>
<keyword evidence="2 3" id="KW-0539">Nucleus</keyword>
<proteinExistence type="predicted"/>
<gene>
    <name evidence="6" type="ORF">CSSPTR1EN2_LOCUS5102</name>
</gene>
<evidence type="ECO:0000313" key="6">
    <source>
        <dbReference type="EMBL" id="CAK9199769.1"/>
    </source>
</evidence>
<dbReference type="PANTHER" id="PTHR31874:SF1">
    <property type="entry name" value="ZINC FINGER PROTEIN CONSTANS-LIKE 6"/>
    <property type="match status" value="1"/>
</dbReference>
<evidence type="ECO:0000256" key="3">
    <source>
        <dbReference type="PROSITE-ProRule" id="PRU00357"/>
    </source>
</evidence>
<sequence>MAVGPPAATVISYGFPESLIMSGNPLPQFNDFNASGLVSLASQSLSFNSYGSDSCCWDLYGASTAFGSTLFNNFPNPSMQQSGMIADSAFLYPSDDAVDQLFLLGNDSDFLQQIYAGSTTSSSTSMISSAAATPVMHPNLVSTLKNMVTPGSLGSSPSSTAYHPSSCSATRYMNSSVSQLPSFFDQQSDFQIAATTAFLRGGLHSQNPVDSNHNILLQSSVYPGENFDEMCTRASLLSTAADEQITTHIPTAFDAFDVDYGLNFEVAIGGAGADDALDAGNHGRDGDAEGRGCFNSTTSSVGCGSSFSSRVDRRQQSWPDLERIDPARIFASTSKEEEDVTKQQLLQRPEKMKKDAEEILKCSLEDLRHVPSLRLDYEDVLNAWSDRGALWTDAKLNPQTPDVDSVRETGEDGSLWTNEPTGPRKARVLRYKEKRRTRLFSKKIRYHVRKLNAERRPRMKGRFVKRMHLSSRRQGRRLSTSW</sequence>
<reference evidence="6" key="1">
    <citation type="submission" date="2024-02" db="EMBL/GenBank/DDBJ databases">
        <authorList>
            <consortium name="ELIXIR-Norway"/>
            <consortium name="Elixir Norway"/>
        </authorList>
    </citation>
    <scope>NUCLEOTIDE SEQUENCE</scope>
</reference>
<feature type="region of interest" description="Disordered" evidence="4">
    <location>
        <begin position="401"/>
        <end position="422"/>
    </location>
</feature>
<evidence type="ECO:0000256" key="4">
    <source>
        <dbReference type="SAM" id="MobiDB-lite"/>
    </source>
</evidence>
<dbReference type="Proteomes" id="UP001497512">
    <property type="component" value="Chromosome 12"/>
</dbReference>
<protein>
    <recommendedName>
        <fullName evidence="5">CCT domain-containing protein</fullName>
    </recommendedName>
</protein>
<feature type="domain" description="CCT" evidence="5">
    <location>
        <begin position="424"/>
        <end position="466"/>
    </location>
</feature>
<comment type="subcellular location">
    <subcellularLocation>
        <location evidence="1 3">Nucleus</location>
    </subcellularLocation>
</comment>
<dbReference type="InterPro" id="IPR010402">
    <property type="entry name" value="CCT_domain"/>
</dbReference>
<evidence type="ECO:0000259" key="5">
    <source>
        <dbReference type="PROSITE" id="PS51017"/>
    </source>
</evidence>